<dbReference type="GO" id="GO:0004175">
    <property type="term" value="F:endopeptidase activity"/>
    <property type="evidence" value="ECO:0007669"/>
    <property type="project" value="UniProtKB-ARBA"/>
</dbReference>
<evidence type="ECO:0000259" key="2">
    <source>
        <dbReference type="Pfam" id="PF02517"/>
    </source>
</evidence>
<keyword evidence="3" id="KW-0645">Protease</keyword>
<gene>
    <name evidence="3" type="ORF">I542_1664</name>
</gene>
<name>A0A829QF64_9MYCO</name>
<dbReference type="Proteomes" id="UP000021210">
    <property type="component" value="Unassembled WGS sequence"/>
</dbReference>
<evidence type="ECO:0000313" key="3">
    <source>
        <dbReference type="EMBL" id="EUA61525.1"/>
    </source>
</evidence>
<reference evidence="3 4" key="1">
    <citation type="submission" date="2013-12" db="EMBL/GenBank/DDBJ databases">
        <authorList>
            <person name="Zelazny A."/>
            <person name="Olivier K."/>
            <person name="Holland S."/>
            <person name="Lenaerts A."/>
            <person name="Ordway D."/>
            <person name="DeGroote M.A."/>
            <person name="Parker T."/>
            <person name="Sizemore C."/>
            <person name="Tallon L.J."/>
            <person name="Sadzewicz L.K."/>
            <person name="Sengamalay N."/>
            <person name="Fraser C.M."/>
            <person name="Hine E."/>
            <person name="Shefchek K.A."/>
            <person name="Das S.P."/>
            <person name="Tettelin H."/>
        </authorList>
    </citation>
    <scope>NUCLEOTIDE SEQUENCE [LARGE SCALE GENOMIC DNA]</scope>
    <source>
        <strain evidence="3 4">1948</strain>
    </source>
</reference>
<protein>
    <submittedName>
        <fullName evidence="3">CAAX protease self-immunity family protein</fullName>
    </submittedName>
</protein>
<evidence type="ECO:0000313" key="4">
    <source>
        <dbReference type="Proteomes" id="UP000021210"/>
    </source>
</evidence>
<proteinExistence type="predicted"/>
<feature type="domain" description="CAAX prenyl protease 2/Lysostaphin resistance protein A-like" evidence="2">
    <location>
        <begin position="2"/>
        <end position="41"/>
    </location>
</feature>
<dbReference type="GO" id="GO:0080120">
    <property type="term" value="P:CAAX-box protein maturation"/>
    <property type="evidence" value="ECO:0007669"/>
    <property type="project" value="UniProtKB-ARBA"/>
</dbReference>
<dbReference type="GO" id="GO:0006508">
    <property type="term" value="P:proteolysis"/>
    <property type="evidence" value="ECO:0007669"/>
    <property type="project" value="UniProtKB-KW"/>
</dbReference>
<organism evidence="3 4">
    <name type="scientific">Mycobacteroides abscessus 1948</name>
    <dbReference type="NCBI Taxonomy" id="1299323"/>
    <lineage>
        <taxon>Bacteria</taxon>
        <taxon>Bacillati</taxon>
        <taxon>Actinomycetota</taxon>
        <taxon>Actinomycetes</taxon>
        <taxon>Mycobacteriales</taxon>
        <taxon>Mycobacteriaceae</taxon>
        <taxon>Mycobacteroides</taxon>
        <taxon>Mycobacteroides abscessus</taxon>
    </lineage>
</organism>
<keyword evidence="1" id="KW-0472">Membrane</keyword>
<dbReference type="EMBL" id="JAOH01000002">
    <property type="protein sequence ID" value="EUA61525.1"/>
    <property type="molecule type" value="Genomic_DNA"/>
</dbReference>
<keyword evidence="1" id="KW-0812">Transmembrane</keyword>
<accession>A0A829QF64</accession>
<evidence type="ECO:0000256" key="1">
    <source>
        <dbReference type="SAM" id="Phobius"/>
    </source>
</evidence>
<dbReference type="InterPro" id="IPR003675">
    <property type="entry name" value="Rce1/LyrA-like_dom"/>
</dbReference>
<dbReference type="Pfam" id="PF02517">
    <property type="entry name" value="Rce1-like"/>
    <property type="match status" value="1"/>
</dbReference>
<comment type="caution">
    <text evidence="3">The sequence shown here is derived from an EMBL/GenBank/DDBJ whole genome shotgun (WGS) entry which is preliminary data.</text>
</comment>
<dbReference type="AlphaFoldDB" id="A0A829QF64"/>
<feature type="transmembrane region" description="Helical" evidence="1">
    <location>
        <begin position="12"/>
        <end position="39"/>
    </location>
</feature>
<sequence length="51" mass="5370">MAHGINGVMPLALMIGLTNGVLLWCSGSIWPAVMVHIAYNSAGIVYHGLGY</sequence>
<keyword evidence="3" id="KW-0378">Hydrolase</keyword>
<keyword evidence="1" id="KW-1133">Transmembrane helix</keyword>